<dbReference type="OrthoDB" id="6388191at2"/>
<accession>A0A246HNY7</accession>
<comment type="caution">
    <text evidence="1">The sequence shown here is derived from an EMBL/GenBank/DDBJ whole genome shotgun (WGS) entry which is preliminary data.</text>
</comment>
<organism evidence="1 2">
    <name type="scientific">Stenotrophomonas maltophilia</name>
    <name type="common">Pseudomonas maltophilia</name>
    <name type="synonym">Xanthomonas maltophilia</name>
    <dbReference type="NCBI Taxonomy" id="40324"/>
    <lineage>
        <taxon>Bacteria</taxon>
        <taxon>Pseudomonadati</taxon>
        <taxon>Pseudomonadota</taxon>
        <taxon>Gammaproteobacteria</taxon>
        <taxon>Lysobacterales</taxon>
        <taxon>Lysobacteraceae</taxon>
        <taxon>Stenotrophomonas</taxon>
        <taxon>Stenotrophomonas maltophilia group</taxon>
    </lineage>
</organism>
<gene>
    <name evidence="1" type="ORF">CEE60_10125</name>
</gene>
<dbReference type="AlphaFoldDB" id="A0A246HNY7"/>
<sequence length="334" mass="36651">MDLQTLLALGVLGFDALNAYINNLPRIVTRLGDMRLFQEEGLVGTTIVKIGIENNKLVLVPNVPRGAPGQPKGLDRGKVKLLETTHLPQRSTVMADQLLGVWDPINDAEGNNVAAVVNRLQALHKRDLDYTIEYHRLGALQGKLMDADGSLIVDFYDEFGVKQIIIGMELNKQDTKVRTKAVSIKRAIEEKLGGVPYTGVHVLCSAGFFDSLVDHPDVEEAYKRWQDGAALRTDLRKGFVFGDVVFEELPGSTGGKLAIPDGEAIAFPLGVPDMFLTRFAPADYLETVRGVGLPYYSKTAKLRMDKGIELESQSNPLNINTRPDAVIRLKAGSK</sequence>
<reference evidence="1 2" key="1">
    <citation type="submission" date="2017-06" db="EMBL/GenBank/DDBJ databases">
        <authorList>
            <person name="Kim H.J."/>
            <person name="Triplett B.A."/>
        </authorList>
    </citation>
    <scope>NUCLEOTIDE SEQUENCE [LARGE SCALE GENOMIC DNA]</scope>
    <source>
        <strain evidence="1 2">13146</strain>
    </source>
</reference>
<proteinExistence type="predicted"/>
<evidence type="ECO:0000313" key="2">
    <source>
        <dbReference type="Proteomes" id="UP000198157"/>
    </source>
</evidence>
<dbReference type="InterPro" id="IPR005564">
    <property type="entry name" value="Major_capsid_GpE"/>
</dbReference>
<name>A0A246HNY7_STEMA</name>
<protein>
    <submittedName>
        <fullName evidence="1">Major capsid protein E</fullName>
    </submittedName>
</protein>
<dbReference type="Pfam" id="PF03864">
    <property type="entry name" value="Phage_cap_E"/>
    <property type="match status" value="1"/>
</dbReference>
<dbReference type="Proteomes" id="UP000198157">
    <property type="component" value="Unassembled WGS sequence"/>
</dbReference>
<evidence type="ECO:0000313" key="1">
    <source>
        <dbReference type="EMBL" id="OWQ54005.1"/>
    </source>
</evidence>
<dbReference type="EMBL" id="NIVS01000020">
    <property type="protein sequence ID" value="OWQ54005.1"/>
    <property type="molecule type" value="Genomic_DNA"/>
</dbReference>